<keyword evidence="6" id="KW-0812">Transmembrane</keyword>
<dbReference type="Gene3D" id="3.90.1720.10">
    <property type="entry name" value="endopeptidase domain like (from Nostoc punctiforme)"/>
    <property type="match status" value="1"/>
</dbReference>
<feature type="region of interest" description="Disordered" evidence="5">
    <location>
        <begin position="266"/>
        <end position="287"/>
    </location>
</feature>
<evidence type="ECO:0000313" key="11">
    <source>
        <dbReference type="Proteomes" id="UP000582487"/>
    </source>
</evidence>
<dbReference type="InterPro" id="IPR038765">
    <property type="entry name" value="Papain-like_cys_pep_sf"/>
</dbReference>
<dbReference type="GO" id="GO:0008234">
    <property type="term" value="F:cysteine-type peptidase activity"/>
    <property type="evidence" value="ECO:0007669"/>
    <property type="project" value="UniProtKB-KW"/>
</dbReference>
<evidence type="ECO:0000256" key="1">
    <source>
        <dbReference type="ARBA" id="ARBA00007074"/>
    </source>
</evidence>
<evidence type="ECO:0000256" key="2">
    <source>
        <dbReference type="ARBA" id="ARBA00022670"/>
    </source>
</evidence>
<evidence type="ECO:0000313" key="8">
    <source>
        <dbReference type="EMBL" id="NMW64753.1"/>
    </source>
</evidence>
<reference evidence="10 11" key="1">
    <citation type="submission" date="2020-04" db="EMBL/GenBank/DDBJ databases">
        <title>Antimicrobial susceptibility and clonality of vaginal-derived multi-drug resistant Mobiluncus isolates in China.</title>
        <authorList>
            <person name="Zhang X."/>
        </authorList>
    </citation>
    <scope>NUCLEOTIDE SEQUENCE [LARGE SCALE GENOMIC DNA]</scope>
    <source>
        <strain evidence="8 10">13</strain>
        <strain evidence="9 11">7</strain>
    </source>
</reference>
<comment type="caution">
    <text evidence="8">The sequence shown here is derived from an EMBL/GenBank/DDBJ whole genome shotgun (WGS) entry which is preliminary data.</text>
</comment>
<feature type="transmembrane region" description="Helical" evidence="6">
    <location>
        <begin position="80"/>
        <end position="101"/>
    </location>
</feature>
<organism evidence="8 10">
    <name type="scientific">Mobiluncus mulieris</name>
    <dbReference type="NCBI Taxonomy" id="2052"/>
    <lineage>
        <taxon>Bacteria</taxon>
        <taxon>Bacillati</taxon>
        <taxon>Actinomycetota</taxon>
        <taxon>Actinomycetes</taxon>
        <taxon>Actinomycetales</taxon>
        <taxon>Actinomycetaceae</taxon>
        <taxon>Mobiluncus</taxon>
    </lineage>
</organism>
<dbReference type="Pfam" id="PF00877">
    <property type="entry name" value="NLPC_P60"/>
    <property type="match status" value="1"/>
</dbReference>
<evidence type="ECO:0000256" key="4">
    <source>
        <dbReference type="ARBA" id="ARBA00022807"/>
    </source>
</evidence>
<evidence type="ECO:0000256" key="6">
    <source>
        <dbReference type="SAM" id="Phobius"/>
    </source>
</evidence>
<dbReference type="EMBL" id="JABCUV010000007">
    <property type="protein sequence ID" value="NMW93474.1"/>
    <property type="molecule type" value="Genomic_DNA"/>
</dbReference>
<evidence type="ECO:0000256" key="5">
    <source>
        <dbReference type="SAM" id="MobiDB-lite"/>
    </source>
</evidence>
<gene>
    <name evidence="9" type="ORF">HHJ74_07170</name>
    <name evidence="8" type="ORF">HHJ78_04230</name>
</gene>
<dbReference type="RefSeq" id="WP_169764901.1">
    <property type="nucleotide sequence ID" value="NZ_JABCUR010000003.1"/>
</dbReference>
<dbReference type="InterPro" id="IPR051202">
    <property type="entry name" value="Peptidase_C40"/>
</dbReference>
<sequence>MPVPVIVAAGAGKAAKVAKVLKILRRVHQVRQLRRKRDKQHRTNRRLVGFIVVMFMLLFGPVAGCSMVAAPVGASLSTPLLVGGMMTAGGVGAVGAAVDVLPAGSAAKTAFLGFAALLHQGTGAPGSGSQFDVGALGAEATGENPNSAALLAAGHSQLGVPYLWGGTRPGVGLDCSGFTQYVYSQVGIQIPRTAGAQYRAGLKVSDPQPGDLIYWGYGNPNDEHVAMYIGGGKMIHAPFPGKPISVAVVVQRMHGTGPQYFRFVPPGYHPPSSSLPEPTGKSGGAEQ</sequence>
<dbReference type="GO" id="GO:0006508">
    <property type="term" value="P:proteolysis"/>
    <property type="evidence" value="ECO:0007669"/>
    <property type="project" value="UniProtKB-KW"/>
</dbReference>
<evidence type="ECO:0000313" key="9">
    <source>
        <dbReference type="EMBL" id="NMW93474.1"/>
    </source>
</evidence>
<dbReference type="AlphaFoldDB" id="A0A7Y0U1L7"/>
<keyword evidence="4" id="KW-0788">Thiol protease</keyword>
<evidence type="ECO:0000259" key="7">
    <source>
        <dbReference type="PROSITE" id="PS51935"/>
    </source>
</evidence>
<dbReference type="SUPFAM" id="SSF54001">
    <property type="entry name" value="Cysteine proteinases"/>
    <property type="match status" value="1"/>
</dbReference>
<name>A0A7Y0U1L7_9ACTO</name>
<dbReference type="PANTHER" id="PTHR47053:SF1">
    <property type="entry name" value="MUREIN DD-ENDOPEPTIDASE MEPH-RELATED"/>
    <property type="match status" value="1"/>
</dbReference>
<comment type="similarity">
    <text evidence="1">Belongs to the peptidase C40 family.</text>
</comment>
<dbReference type="InterPro" id="IPR000064">
    <property type="entry name" value="NLP_P60_dom"/>
</dbReference>
<keyword evidence="2" id="KW-0645">Protease</keyword>
<evidence type="ECO:0000313" key="10">
    <source>
        <dbReference type="Proteomes" id="UP000578252"/>
    </source>
</evidence>
<dbReference type="EMBL" id="JABCUR010000003">
    <property type="protein sequence ID" value="NMW64753.1"/>
    <property type="molecule type" value="Genomic_DNA"/>
</dbReference>
<keyword evidence="6" id="KW-1133">Transmembrane helix</keyword>
<feature type="transmembrane region" description="Helical" evidence="6">
    <location>
        <begin position="47"/>
        <end position="74"/>
    </location>
</feature>
<proteinExistence type="inferred from homology"/>
<dbReference type="PROSITE" id="PS51935">
    <property type="entry name" value="NLPC_P60"/>
    <property type="match status" value="1"/>
</dbReference>
<dbReference type="Proteomes" id="UP000578252">
    <property type="component" value="Unassembled WGS sequence"/>
</dbReference>
<accession>A0A7Y0U1L7</accession>
<evidence type="ECO:0000256" key="3">
    <source>
        <dbReference type="ARBA" id="ARBA00022801"/>
    </source>
</evidence>
<dbReference type="Proteomes" id="UP000582487">
    <property type="component" value="Unassembled WGS sequence"/>
</dbReference>
<dbReference type="PANTHER" id="PTHR47053">
    <property type="entry name" value="MUREIN DD-ENDOPEPTIDASE MEPH-RELATED"/>
    <property type="match status" value="1"/>
</dbReference>
<keyword evidence="6" id="KW-0472">Membrane</keyword>
<feature type="domain" description="NlpC/P60" evidence="7">
    <location>
        <begin position="144"/>
        <end position="268"/>
    </location>
</feature>
<keyword evidence="3" id="KW-0378">Hydrolase</keyword>
<protein>
    <submittedName>
        <fullName evidence="8">C40 family peptidase</fullName>
    </submittedName>
</protein>